<dbReference type="EMBL" id="QQAH01000009">
    <property type="protein sequence ID" value="RDD81734.1"/>
    <property type="molecule type" value="Genomic_DNA"/>
</dbReference>
<reference evidence="1 2" key="1">
    <citation type="submission" date="2018-07" db="EMBL/GenBank/DDBJ databases">
        <title>Dyella tabacisoli L4-6T, whole genome shotgun sequence.</title>
        <authorList>
            <person name="Zhou X.-K."/>
            <person name="Li W.-J."/>
            <person name="Duan Y.-Q."/>
        </authorList>
    </citation>
    <scope>NUCLEOTIDE SEQUENCE [LARGE SCALE GENOMIC DNA]</scope>
    <source>
        <strain evidence="1 2">L4-6</strain>
    </source>
</reference>
<proteinExistence type="predicted"/>
<dbReference type="Proteomes" id="UP000253782">
    <property type="component" value="Unassembled WGS sequence"/>
</dbReference>
<evidence type="ECO:0000313" key="1">
    <source>
        <dbReference type="EMBL" id="RDD81734.1"/>
    </source>
</evidence>
<accession>A0A369ULV7</accession>
<gene>
    <name evidence="1" type="ORF">DVJ77_11300</name>
</gene>
<name>A0A369ULV7_9GAMM</name>
<keyword evidence="2" id="KW-1185">Reference proteome</keyword>
<protein>
    <submittedName>
        <fullName evidence="1">Uncharacterized protein</fullName>
    </submittedName>
</protein>
<sequence length="88" mass="9720">MRVLSLTAIVLALIAIQTLLTYSPGISAFEVPKLSLEEKDAKSTIVFIGTMKDADYQDLRRTRNEFVAQVRIDTTLKGTTPSIPRSHG</sequence>
<dbReference type="AlphaFoldDB" id="A0A369ULV7"/>
<comment type="caution">
    <text evidence="1">The sequence shown here is derived from an EMBL/GenBank/DDBJ whole genome shotgun (WGS) entry which is preliminary data.</text>
</comment>
<evidence type="ECO:0000313" key="2">
    <source>
        <dbReference type="Proteomes" id="UP000253782"/>
    </source>
</evidence>
<organism evidence="1 2">
    <name type="scientific">Dyella tabacisoli</name>
    <dbReference type="NCBI Taxonomy" id="2282381"/>
    <lineage>
        <taxon>Bacteria</taxon>
        <taxon>Pseudomonadati</taxon>
        <taxon>Pseudomonadota</taxon>
        <taxon>Gammaproteobacteria</taxon>
        <taxon>Lysobacterales</taxon>
        <taxon>Rhodanobacteraceae</taxon>
        <taxon>Dyella</taxon>
    </lineage>
</organism>